<dbReference type="Gene3D" id="1.20.58.1690">
    <property type="match status" value="1"/>
</dbReference>
<keyword evidence="4" id="KW-1185">Reference proteome</keyword>
<reference evidence="3 4" key="1">
    <citation type="journal article" date="2009" name="Stand. Genomic Sci.">
        <title>Complete genome sequence of Leptotrichia buccalis type strain (C-1013-b).</title>
        <authorList>
            <person name="Ivanova N."/>
            <person name="Gronow S."/>
            <person name="Lapidus A."/>
            <person name="Copeland A."/>
            <person name="Glavina Del Rio T."/>
            <person name="Nolan M."/>
            <person name="Lucas S."/>
            <person name="Chen F."/>
            <person name="Tice H."/>
            <person name="Cheng J.F."/>
            <person name="Saunders E."/>
            <person name="Bruce D."/>
            <person name="Goodwin L."/>
            <person name="Brettin T."/>
            <person name="Detter J.C."/>
            <person name="Han C."/>
            <person name="Pitluck S."/>
            <person name="Mikhailova N."/>
            <person name="Pati A."/>
            <person name="Mavrommatis K."/>
            <person name="Chen A."/>
            <person name="Palaniappan K."/>
            <person name="Land M."/>
            <person name="Hauser L."/>
            <person name="Chang Y.J."/>
            <person name="Jeffries C.D."/>
            <person name="Chain P."/>
            <person name="Rohde C."/>
            <person name="Goker M."/>
            <person name="Bristow J."/>
            <person name="Eisen J.A."/>
            <person name="Markowitz V."/>
            <person name="Hugenholtz P."/>
            <person name="Kyrpides N.C."/>
            <person name="Klenk H.P."/>
        </authorList>
    </citation>
    <scope>NUCLEOTIDE SEQUENCE [LARGE SCALE GENOMIC DNA]</scope>
    <source>
        <strain evidence="4">ATCC 14201 / DSM 1135 / JCM 12969 / NCTC 10249 / C-1013-b</strain>
    </source>
</reference>
<keyword evidence="1" id="KW-0812">Transmembrane</keyword>
<organism evidence="3 4">
    <name type="scientific">Leptotrichia buccalis (strain ATCC 14201 / DSM 1135 / JCM 12969 / NCTC 10249 / C-1013-b)</name>
    <dbReference type="NCBI Taxonomy" id="523794"/>
    <lineage>
        <taxon>Bacteria</taxon>
        <taxon>Fusobacteriati</taxon>
        <taxon>Fusobacteriota</taxon>
        <taxon>Fusobacteriia</taxon>
        <taxon>Fusobacteriales</taxon>
        <taxon>Leptotrichiaceae</taxon>
        <taxon>Leptotrichia</taxon>
    </lineage>
</organism>
<dbReference type="KEGG" id="lba:Lebu_1194"/>
<feature type="domain" description="YARHG" evidence="2">
    <location>
        <begin position="94"/>
        <end position="175"/>
    </location>
</feature>
<keyword evidence="1" id="KW-1133">Transmembrane helix</keyword>
<evidence type="ECO:0000259" key="2">
    <source>
        <dbReference type="SMART" id="SM01324"/>
    </source>
</evidence>
<evidence type="ECO:0000313" key="4">
    <source>
        <dbReference type="Proteomes" id="UP000001910"/>
    </source>
</evidence>
<dbReference type="Proteomes" id="UP000001910">
    <property type="component" value="Chromosome"/>
</dbReference>
<dbReference type="AlphaFoldDB" id="C7NAA4"/>
<keyword evidence="1" id="KW-0472">Membrane</keyword>
<gene>
    <name evidence="3" type="ordered locus">Lebu_1194</name>
</gene>
<dbReference type="SMART" id="SM01324">
    <property type="entry name" value="YARHG"/>
    <property type="match status" value="1"/>
</dbReference>
<dbReference type="HOGENOM" id="CLU_1523349_0_0_0"/>
<dbReference type="EMBL" id="CP001685">
    <property type="protein sequence ID" value="ACV39085.1"/>
    <property type="molecule type" value="Genomic_DNA"/>
</dbReference>
<accession>C7NAA4</accession>
<evidence type="ECO:0000256" key="1">
    <source>
        <dbReference type="SAM" id="Phobius"/>
    </source>
</evidence>
<dbReference type="InterPro" id="IPR038434">
    <property type="entry name" value="YARHG_sf"/>
</dbReference>
<feature type="transmembrane region" description="Helical" evidence="1">
    <location>
        <begin position="20"/>
        <end position="38"/>
    </location>
</feature>
<protein>
    <recommendedName>
        <fullName evidence="2">YARHG domain-containing protein</fullName>
    </recommendedName>
</protein>
<name>C7NAA4_LEPBD</name>
<dbReference type="InterPro" id="IPR025582">
    <property type="entry name" value="YARHG_dom"/>
</dbReference>
<sequence length="176" mass="20221">MLSCSESGSIYSPGWDNPVIQSLGVVFIILVIISLYFISEYKTCQVGCFIVVIILIIGGIKNCFYTKNNNETFNPNVTNNTQNNYNNSLDLDDLHKLINEVNSGDDSSLSNYTKADLRILRNMVFAEKGFRIQKAGLKEYFEQKSWYNPYIDNQNDISLNIKEKRFLKAVQKYEEN</sequence>
<dbReference type="Pfam" id="PF13308">
    <property type="entry name" value="YARHG"/>
    <property type="match status" value="1"/>
</dbReference>
<evidence type="ECO:0000313" key="3">
    <source>
        <dbReference type="EMBL" id="ACV39085.1"/>
    </source>
</evidence>
<proteinExistence type="predicted"/>
<feature type="transmembrane region" description="Helical" evidence="1">
    <location>
        <begin position="43"/>
        <end position="60"/>
    </location>
</feature>